<accession>A0A9W3JW97</accession>
<feature type="transmembrane region" description="Helical" evidence="5">
    <location>
        <begin position="57"/>
        <end position="76"/>
    </location>
</feature>
<dbReference type="PANTHER" id="PTHR43021">
    <property type="entry name" value="NA(+)/H(+) ANTIPORTER-RELATED"/>
    <property type="match status" value="1"/>
</dbReference>
<dbReference type="AlphaFoldDB" id="A0A9W3JW97"/>
<dbReference type="InterPro" id="IPR038770">
    <property type="entry name" value="Na+/solute_symporter_sf"/>
</dbReference>
<dbReference type="KEGG" id="bct:GEM_0063"/>
<dbReference type="Proteomes" id="UP000032866">
    <property type="component" value="Chromosome 1"/>
</dbReference>
<comment type="subcellular location">
    <subcellularLocation>
        <location evidence="1">Membrane</location>
        <topology evidence="1">Multi-pass membrane protein</topology>
    </subcellularLocation>
</comment>
<dbReference type="GO" id="GO:0016020">
    <property type="term" value="C:membrane"/>
    <property type="evidence" value="ECO:0007669"/>
    <property type="project" value="UniProtKB-SubCell"/>
</dbReference>
<dbReference type="Gene3D" id="1.20.1530.20">
    <property type="match status" value="1"/>
</dbReference>
<protein>
    <submittedName>
        <fullName evidence="7">Sodium hydrogen exchanger</fullName>
    </submittedName>
</protein>
<reference evidence="7 8" key="1">
    <citation type="journal article" date="2012" name="J. Bacteriol.">
        <title>Complete Genome Sequence of Burkholderia sp. Strain GG4, a Betaproteobacterium That Reduces 3-Oxo-N-Acylhomoserine Lactones and Produces Different N-Acylhomoserine Lactones.</title>
        <authorList>
            <person name="Hong K.W."/>
            <person name="Koh C.L."/>
            <person name="Sam C.K."/>
            <person name="Yin W.F."/>
            <person name="Chan K.G."/>
        </authorList>
    </citation>
    <scope>NUCLEOTIDE SEQUENCE [LARGE SCALE GENOMIC DNA]</scope>
    <source>
        <strain evidence="7 8">GG4</strain>
    </source>
</reference>
<evidence type="ECO:0000256" key="2">
    <source>
        <dbReference type="ARBA" id="ARBA00022692"/>
    </source>
</evidence>
<evidence type="ECO:0000313" key="8">
    <source>
        <dbReference type="Proteomes" id="UP000032866"/>
    </source>
</evidence>
<evidence type="ECO:0000256" key="1">
    <source>
        <dbReference type="ARBA" id="ARBA00004141"/>
    </source>
</evidence>
<feature type="domain" description="Cation/H+ exchanger transmembrane" evidence="6">
    <location>
        <begin position="70"/>
        <end position="424"/>
    </location>
</feature>
<evidence type="ECO:0000256" key="3">
    <source>
        <dbReference type="ARBA" id="ARBA00022989"/>
    </source>
</evidence>
<evidence type="ECO:0000259" key="6">
    <source>
        <dbReference type="Pfam" id="PF00999"/>
    </source>
</evidence>
<feature type="transmembrane region" description="Helical" evidence="5">
    <location>
        <begin position="88"/>
        <end position="106"/>
    </location>
</feature>
<feature type="transmembrane region" description="Helical" evidence="5">
    <location>
        <begin position="231"/>
        <end position="253"/>
    </location>
</feature>
<gene>
    <name evidence="7" type="ORF">GEM_0063</name>
</gene>
<keyword evidence="4 5" id="KW-0472">Membrane</keyword>
<dbReference type="InterPro" id="IPR006153">
    <property type="entry name" value="Cation/H_exchanger_TM"/>
</dbReference>
<dbReference type="EMBL" id="CP003774">
    <property type="protein sequence ID" value="AFQ46524.1"/>
    <property type="molecule type" value="Genomic_DNA"/>
</dbReference>
<sequence>MSAVVDHNKYIRGDTQPARISFLTLDPAPLAIASKGEVTTMKSAYSFLPNWPLAPDAVFWAGLALFAAGLCGELCYRAWRLPRITGYAVIGLIAGSFGFGVIDASTDETSRLLIDVALGLLLFELGSRLDLKWIRRNPWLIASSLAEATLTFVLVLFAMLALGVSGMVALVLSAIAIATSPSMVIQLKTELRAEGQVSQRLITLTALNSVYALVLTKLVTSWLHQEAYGNVFATILQPLYLLAGSFIVAYLVARACNYLFRHMTATMRDEHSFVALFGLVMLAIAVAQALKLSTLLTLLLAGIIVKNLEARPQLWPEHFGTAGWLLTVVLFVLTLTSFTWGDIALGGLLAIALIVTRLVAKLAGVVAFAKPSGLGMKQGVALGIALTPMSALSYLLVDDTYQLYPNFDPHLRAIVMCTIVILQLVSPFVVYRCLSAVSERSDRN</sequence>
<evidence type="ECO:0000313" key="7">
    <source>
        <dbReference type="EMBL" id="AFQ46524.1"/>
    </source>
</evidence>
<organism evidence="7 8">
    <name type="scientific">Burkholderia cepacia GG4</name>
    <dbReference type="NCBI Taxonomy" id="1009846"/>
    <lineage>
        <taxon>Bacteria</taxon>
        <taxon>Pseudomonadati</taxon>
        <taxon>Pseudomonadota</taxon>
        <taxon>Betaproteobacteria</taxon>
        <taxon>Burkholderiales</taxon>
        <taxon>Burkholderiaceae</taxon>
        <taxon>Burkholderia</taxon>
        <taxon>Burkholderia cepacia complex</taxon>
    </lineage>
</organism>
<feature type="transmembrane region" description="Helical" evidence="5">
    <location>
        <begin position="380"/>
        <end position="397"/>
    </location>
</feature>
<dbReference type="GO" id="GO:1902600">
    <property type="term" value="P:proton transmembrane transport"/>
    <property type="evidence" value="ECO:0007669"/>
    <property type="project" value="InterPro"/>
</dbReference>
<feature type="transmembrane region" description="Helical" evidence="5">
    <location>
        <begin position="347"/>
        <end position="368"/>
    </location>
</feature>
<keyword evidence="3 5" id="KW-1133">Transmembrane helix</keyword>
<dbReference type="PANTHER" id="PTHR43021:SF2">
    <property type="entry name" value="CATION_H+ EXCHANGER DOMAIN-CONTAINING PROTEIN"/>
    <property type="match status" value="1"/>
</dbReference>
<evidence type="ECO:0000256" key="5">
    <source>
        <dbReference type="SAM" id="Phobius"/>
    </source>
</evidence>
<feature type="transmembrane region" description="Helical" evidence="5">
    <location>
        <begin position="152"/>
        <end position="177"/>
    </location>
</feature>
<dbReference type="GO" id="GO:0015297">
    <property type="term" value="F:antiporter activity"/>
    <property type="evidence" value="ECO:0007669"/>
    <property type="project" value="InterPro"/>
</dbReference>
<proteinExistence type="predicted"/>
<keyword evidence="2 5" id="KW-0812">Transmembrane</keyword>
<evidence type="ECO:0000256" key="4">
    <source>
        <dbReference type="ARBA" id="ARBA00023136"/>
    </source>
</evidence>
<feature type="transmembrane region" description="Helical" evidence="5">
    <location>
        <begin position="409"/>
        <end position="434"/>
    </location>
</feature>
<feature type="transmembrane region" description="Helical" evidence="5">
    <location>
        <begin position="273"/>
        <end position="301"/>
    </location>
</feature>
<feature type="transmembrane region" description="Helical" evidence="5">
    <location>
        <begin position="322"/>
        <end position="341"/>
    </location>
</feature>
<dbReference type="Pfam" id="PF00999">
    <property type="entry name" value="Na_H_Exchanger"/>
    <property type="match status" value="1"/>
</dbReference>
<name>A0A9W3JW97_BURCE</name>
<feature type="transmembrane region" description="Helical" evidence="5">
    <location>
        <begin position="197"/>
        <end position="219"/>
    </location>
</feature>